<keyword evidence="9" id="KW-1185">Reference proteome</keyword>
<evidence type="ECO:0000313" key="8">
    <source>
        <dbReference type="EMBL" id="SPP64856.1"/>
    </source>
</evidence>
<comment type="function">
    <text evidence="5">Responsible for synthesis of pseudouridine from uracil-55 in the psi GC loop of transfer RNAs.</text>
</comment>
<dbReference type="Proteomes" id="UP000248168">
    <property type="component" value="Unassembled WGS sequence"/>
</dbReference>
<dbReference type="GO" id="GO:1990481">
    <property type="term" value="P:mRNA pseudouridine synthesis"/>
    <property type="evidence" value="ECO:0007669"/>
    <property type="project" value="TreeGrafter"/>
</dbReference>
<feature type="domain" description="Pseudouridine synthase II N-terminal" evidence="6">
    <location>
        <begin position="38"/>
        <end position="184"/>
    </location>
</feature>
<gene>
    <name evidence="5 8" type="primary">truB</name>
    <name evidence="8" type="ORF">NITLEN_20496</name>
</gene>
<dbReference type="EC" id="5.4.99.25" evidence="5"/>
<feature type="domain" description="tRNA pseudouridylate synthase B C-terminal" evidence="7">
    <location>
        <begin position="185"/>
        <end position="240"/>
    </location>
</feature>
<dbReference type="InterPro" id="IPR014780">
    <property type="entry name" value="tRNA_psdUridine_synth_TruB"/>
</dbReference>
<reference evidence="9" key="1">
    <citation type="submission" date="2018-04" db="EMBL/GenBank/DDBJ databases">
        <authorList>
            <person name="Lucker S."/>
            <person name="Sakoula D."/>
        </authorList>
    </citation>
    <scope>NUCLEOTIDE SEQUENCE [LARGE SCALE GENOMIC DNA]</scope>
</reference>
<dbReference type="CDD" id="cd02573">
    <property type="entry name" value="PseudoU_synth_EcTruB"/>
    <property type="match status" value="1"/>
</dbReference>
<evidence type="ECO:0000256" key="4">
    <source>
        <dbReference type="ARBA" id="ARBA00023235"/>
    </source>
</evidence>
<comment type="catalytic activity">
    <reaction evidence="1 5">
        <text>uridine(55) in tRNA = pseudouridine(55) in tRNA</text>
        <dbReference type="Rhea" id="RHEA:42532"/>
        <dbReference type="Rhea" id="RHEA-COMP:10101"/>
        <dbReference type="Rhea" id="RHEA-COMP:10102"/>
        <dbReference type="ChEBI" id="CHEBI:65314"/>
        <dbReference type="ChEBI" id="CHEBI:65315"/>
        <dbReference type="EC" id="5.4.99.25"/>
    </reaction>
</comment>
<keyword evidence="3 5" id="KW-0819">tRNA processing</keyword>
<proteinExistence type="inferred from homology"/>
<dbReference type="GO" id="GO:0160148">
    <property type="term" value="F:tRNA pseudouridine(55) synthase activity"/>
    <property type="evidence" value="ECO:0007669"/>
    <property type="project" value="UniProtKB-EC"/>
</dbReference>
<evidence type="ECO:0000256" key="5">
    <source>
        <dbReference type="HAMAP-Rule" id="MF_01080"/>
    </source>
</evidence>
<evidence type="ECO:0000259" key="7">
    <source>
        <dbReference type="Pfam" id="PF16198"/>
    </source>
</evidence>
<accession>A0A330L6B2</accession>
<dbReference type="HAMAP" id="MF_01080">
    <property type="entry name" value="TruB_bact"/>
    <property type="match status" value="1"/>
</dbReference>
<dbReference type="AlphaFoldDB" id="A0A330L6B2"/>
<name>A0A330L6B2_9BACT</name>
<dbReference type="InterPro" id="IPR020103">
    <property type="entry name" value="PsdUridine_synth_cat_dom_sf"/>
</dbReference>
<dbReference type="PANTHER" id="PTHR13767">
    <property type="entry name" value="TRNA-PSEUDOURIDINE SYNTHASE"/>
    <property type="match status" value="1"/>
</dbReference>
<evidence type="ECO:0000256" key="3">
    <source>
        <dbReference type="ARBA" id="ARBA00022694"/>
    </source>
</evidence>
<dbReference type="PANTHER" id="PTHR13767:SF2">
    <property type="entry name" value="PSEUDOURIDYLATE SYNTHASE TRUB1"/>
    <property type="match status" value="1"/>
</dbReference>
<dbReference type="NCBIfam" id="TIGR00431">
    <property type="entry name" value="TruB"/>
    <property type="match status" value="1"/>
</dbReference>
<dbReference type="Gene3D" id="3.30.2350.10">
    <property type="entry name" value="Pseudouridine synthase"/>
    <property type="match status" value="1"/>
</dbReference>
<evidence type="ECO:0000259" key="6">
    <source>
        <dbReference type="Pfam" id="PF01509"/>
    </source>
</evidence>
<dbReference type="InParanoid" id="A0A330L6B2"/>
<evidence type="ECO:0000313" key="9">
    <source>
        <dbReference type="Proteomes" id="UP000248168"/>
    </source>
</evidence>
<sequence>MALVTGGRQQTRVGDGVLIVNKEAGWTSHDVVAKVRGLLGGIKVGHAGTLDPAATGVLPLLIGKATRVAEYLVGWDKEYRAVLRLGETTDTQDATGTVLQRVDTAGVSADALNGVVARFRGPQKQMPPMYSAVKVAGRPLYKSARAGETVERAERDIVIHELEVTAVDGRDIALRVVCSKGTYIRTLCTDMGQALGVGGHLLSLERTRVGSLAVEQALTVEQIAAHVAIGSMESVLLTLDQVLAQLPLVTVTTEQATRVLHGAPIGLPQDLPPTLSPLRLKDEQGRLLAIGTYDGQGKGSVRIDKVLVDSESLN</sequence>
<protein>
    <recommendedName>
        <fullName evidence="5">tRNA pseudouridine synthase B</fullName>
        <ecNumber evidence="5">5.4.99.25</ecNumber>
    </recommendedName>
    <alternativeName>
        <fullName evidence="5">tRNA pseudouridine(55) synthase</fullName>
        <shortName evidence="5">Psi55 synthase</shortName>
    </alternativeName>
    <alternativeName>
        <fullName evidence="5">tRNA pseudouridylate synthase</fullName>
    </alternativeName>
    <alternativeName>
        <fullName evidence="5">tRNA-uridine isomerase</fullName>
    </alternativeName>
</protein>
<dbReference type="EMBL" id="OUNR01000012">
    <property type="protein sequence ID" value="SPP64856.1"/>
    <property type="molecule type" value="Genomic_DNA"/>
</dbReference>
<keyword evidence="4 5" id="KW-0413">Isomerase</keyword>
<dbReference type="GO" id="GO:0003723">
    <property type="term" value="F:RNA binding"/>
    <property type="evidence" value="ECO:0007669"/>
    <property type="project" value="InterPro"/>
</dbReference>
<dbReference type="InterPro" id="IPR032819">
    <property type="entry name" value="TruB_C"/>
</dbReference>
<dbReference type="RefSeq" id="WP_121989181.1">
    <property type="nucleotide sequence ID" value="NZ_OUNR01000012.1"/>
</dbReference>
<dbReference type="SUPFAM" id="SSF55120">
    <property type="entry name" value="Pseudouridine synthase"/>
    <property type="match status" value="1"/>
</dbReference>
<dbReference type="Pfam" id="PF01509">
    <property type="entry name" value="TruB_N"/>
    <property type="match status" value="1"/>
</dbReference>
<organism evidence="8 9">
    <name type="scientific">Nitrospira lenta</name>
    <dbReference type="NCBI Taxonomy" id="1436998"/>
    <lineage>
        <taxon>Bacteria</taxon>
        <taxon>Pseudomonadati</taxon>
        <taxon>Nitrospirota</taxon>
        <taxon>Nitrospiria</taxon>
        <taxon>Nitrospirales</taxon>
        <taxon>Nitrospiraceae</taxon>
        <taxon>Nitrospira</taxon>
    </lineage>
</organism>
<evidence type="ECO:0000256" key="1">
    <source>
        <dbReference type="ARBA" id="ARBA00000385"/>
    </source>
</evidence>
<feature type="active site" description="Nucleophile" evidence="5">
    <location>
        <position position="51"/>
    </location>
</feature>
<dbReference type="OrthoDB" id="9802309at2"/>
<dbReference type="FunCoup" id="A0A330L6B2">
    <property type="interactions" value="486"/>
</dbReference>
<dbReference type="GO" id="GO:0031119">
    <property type="term" value="P:tRNA pseudouridine synthesis"/>
    <property type="evidence" value="ECO:0007669"/>
    <property type="project" value="UniProtKB-UniRule"/>
</dbReference>
<comment type="similarity">
    <text evidence="2 5">Belongs to the pseudouridine synthase TruB family. Type 1 subfamily.</text>
</comment>
<dbReference type="Pfam" id="PF16198">
    <property type="entry name" value="TruB_C_2"/>
    <property type="match status" value="1"/>
</dbReference>
<evidence type="ECO:0000256" key="2">
    <source>
        <dbReference type="ARBA" id="ARBA00005642"/>
    </source>
</evidence>
<dbReference type="InterPro" id="IPR002501">
    <property type="entry name" value="PsdUridine_synth_N"/>
</dbReference>